<dbReference type="GO" id="GO:0004398">
    <property type="term" value="F:histidine decarboxylase activity"/>
    <property type="evidence" value="ECO:0007669"/>
    <property type="project" value="UniProtKB-UniRule"/>
</dbReference>
<dbReference type="RefSeq" id="WP_078003269.1">
    <property type="nucleotide sequence ID" value="NZ_MRUL01000009.1"/>
</dbReference>
<dbReference type="EC" id="4.1.1.22" evidence="6"/>
<dbReference type="Proteomes" id="UP000190667">
    <property type="component" value="Unassembled WGS sequence"/>
</dbReference>
<dbReference type="InterPro" id="IPR015424">
    <property type="entry name" value="PyrdxlP-dep_Trfase"/>
</dbReference>
<comment type="caution">
    <text evidence="9">The sequence shown here is derived from an EMBL/GenBank/DDBJ whole genome shotgun (WGS) entry which is preliminary data.</text>
</comment>
<evidence type="ECO:0000256" key="8">
    <source>
        <dbReference type="RuleBase" id="RU000382"/>
    </source>
</evidence>
<dbReference type="GO" id="GO:0019752">
    <property type="term" value="P:carboxylic acid metabolic process"/>
    <property type="evidence" value="ECO:0007669"/>
    <property type="project" value="InterPro"/>
</dbReference>
<sequence>MNLSIKDQNRLDAFWAYCVKNQYFNLGYPESADFDYTILERFMRFSINNCGDWAEYCNYLLNSFQFEKEVMEFFADLFHIPFKESWGYVTNGGTEGNMFGCYLAREIFPDGTLYYSKDTHYSVAKIVKLLRIKSRLVESQPNGEIDYDDLINKIQSDNEPHPIIFANIGTTVRGAIDNIGIIQQRIEQIGIPRDEYYLHADAALSGMILPFVDDPQPFTFADGIDSIAVSGHKMIGSPIPCGIVVAQRKNVDRISVEIDYISAHDKTITGSRNGHTPLMMWEAIRSRSFSDWQRRIKHSLEMAQYAVDRFHVAGIDAWRNKNSITVVFPCPSEAVWKKHCLATSGEVAHLITTAHHLDTSKIDELIDDVIADLNFQAA</sequence>
<keyword evidence="4 6" id="KW-0663">Pyridoxal phosphate</keyword>
<comment type="similarity">
    <text evidence="2 6 8">Belongs to the group II decarboxylase family.</text>
</comment>
<dbReference type="GO" id="GO:0030170">
    <property type="term" value="F:pyridoxal phosphate binding"/>
    <property type="evidence" value="ECO:0007669"/>
    <property type="project" value="InterPro"/>
</dbReference>
<dbReference type="InterPro" id="IPR023523">
    <property type="entry name" value="Hist_deCOase_bac"/>
</dbReference>
<evidence type="ECO:0000256" key="2">
    <source>
        <dbReference type="ARBA" id="ARBA00009533"/>
    </source>
</evidence>
<dbReference type="HAMAP" id="MF_00609">
    <property type="entry name" value="Pyridoxal_decarbox"/>
    <property type="match status" value="1"/>
</dbReference>
<gene>
    <name evidence="6" type="primary">hdc</name>
    <name evidence="9" type="ORF">BTJ39_13720</name>
</gene>
<feature type="binding site" evidence="6">
    <location>
        <position position="120"/>
    </location>
    <ligand>
        <name>substrate</name>
    </ligand>
</feature>
<evidence type="ECO:0000313" key="10">
    <source>
        <dbReference type="Proteomes" id="UP000190667"/>
    </source>
</evidence>
<reference evidence="9 10" key="1">
    <citation type="submission" date="2016-12" db="EMBL/GenBank/DDBJ databases">
        <title>Izhakiella australiana sp. nov. of genus Izhakiella isolated from Australian desert.</title>
        <authorList>
            <person name="Ji M."/>
        </authorList>
    </citation>
    <scope>NUCLEOTIDE SEQUENCE [LARGE SCALE GENOMIC DNA]</scope>
    <source>
        <strain evidence="9 10">D4N98</strain>
    </source>
</reference>
<dbReference type="EMBL" id="MRUL01000009">
    <property type="protein sequence ID" value="OON39336.1"/>
    <property type="molecule type" value="Genomic_DNA"/>
</dbReference>
<accession>A0A1S8YKS3</accession>
<dbReference type="Gene3D" id="3.40.640.10">
    <property type="entry name" value="Type I PLP-dependent aspartate aminotransferase-like (Major domain)"/>
    <property type="match status" value="1"/>
</dbReference>
<dbReference type="SUPFAM" id="SSF53383">
    <property type="entry name" value="PLP-dependent transferases"/>
    <property type="match status" value="1"/>
</dbReference>
<dbReference type="OrthoDB" id="9803665at2"/>
<dbReference type="InterPro" id="IPR002129">
    <property type="entry name" value="PyrdxlP-dep_de-COase"/>
</dbReference>
<comment type="cofactor">
    <cofactor evidence="1 6 7 8">
        <name>pyridoxal 5'-phosphate</name>
        <dbReference type="ChEBI" id="CHEBI:597326"/>
    </cofactor>
</comment>
<dbReference type="InterPro" id="IPR051151">
    <property type="entry name" value="Group_II_Decarboxylase"/>
</dbReference>
<dbReference type="STRING" id="1926881.BTJ39_13720"/>
<proteinExistence type="inferred from homology"/>
<dbReference type="PANTHER" id="PTHR46101:SF2">
    <property type="entry name" value="SERINE DECARBOXYLASE"/>
    <property type="match status" value="1"/>
</dbReference>
<evidence type="ECO:0000256" key="7">
    <source>
        <dbReference type="PIRSR" id="PIRSR602129-50"/>
    </source>
</evidence>
<dbReference type="InterPro" id="IPR015421">
    <property type="entry name" value="PyrdxlP-dep_Trfase_major"/>
</dbReference>
<protein>
    <recommendedName>
        <fullName evidence="6">Histidine decarboxylase</fullName>
        <shortName evidence="6">HDC</shortName>
        <ecNumber evidence="6">4.1.1.22</ecNumber>
    </recommendedName>
</protein>
<keyword evidence="3 6" id="KW-0210">Decarboxylase</keyword>
<dbReference type="Pfam" id="PF00282">
    <property type="entry name" value="Pyridoxal_deC"/>
    <property type="match status" value="1"/>
</dbReference>
<organism evidence="9 10">
    <name type="scientific">Izhakiella australiensis</name>
    <dbReference type="NCBI Taxonomy" id="1926881"/>
    <lineage>
        <taxon>Bacteria</taxon>
        <taxon>Pseudomonadati</taxon>
        <taxon>Pseudomonadota</taxon>
        <taxon>Gammaproteobacteria</taxon>
        <taxon>Enterobacterales</taxon>
        <taxon>Erwiniaceae</taxon>
        <taxon>Izhakiella</taxon>
    </lineage>
</organism>
<dbReference type="AlphaFoldDB" id="A0A1S8YKS3"/>
<evidence type="ECO:0000256" key="1">
    <source>
        <dbReference type="ARBA" id="ARBA00001933"/>
    </source>
</evidence>
<evidence type="ECO:0000256" key="5">
    <source>
        <dbReference type="ARBA" id="ARBA00023239"/>
    </source>
</evidence>
<keyword evidence="5 6" id="KW-0456">Lyase</keyword>
<evidence type="ECO:0000256" key="3">
    <source>
        <dbReference type="ARBA" id="ARBA00022793"/>
    </source>
</evidence>
<dbReference type="NCBIfam" id="NF002748">
    <property type="entry name" value="PRK02769.1"/>
    <property type="match status" value="1"/>
</dbReference>
<comment type="catalytic activity">
    <reaction evidence="6">
        <text>L-histidine + H(+) = histamine + CO2</text>
        <dbReference type="Rhea" id="RHEA:20840"/>
        <dbReference type="ChEBI" id="CHEBI:15378"/>
        <dbReference type="ChEBI" id="CHEBI:16526"/>
        <dbReference type="ChEBI" id="CHEBI:57595"/>
        <dbReference type="ChEBI" id="CHEBI:58432"/>
        <dbReference type="EC" id="4.1.1.22"/>
    </reaction>
</comment>
<evidence type="ECO:0000256" key="6">
    <source>
        <dbReference type="HAMAP-Rule" id="MF_00609"/>
    </source>
</evidence>
<comment type="subunit">
    <text evidence="6">Homotetramer.</text>
</comment>
<name>A0A1S8YKS3_9GAMM</name>
<keyword evidence="10" id="KW-1185">Reference proteome</keyword>
<evidence type="ECO:0000256" key="4">
    <source>
        <dbReference type="ARBA" id="ARBA00022898"/>
    </source>
</evidence>
<dbReference type="PANTHER" id="PTHR46101">
    <property type="match status" value="1"/>
</dbReference>
<feature type="modified residue" description="N6-(pyridoxal phosphate)lysine" evidence="6 7">
    <location>
        <position position="233"/>
    </location>
</feature>
<evidence type="ECO:0000313" key="9">
    <source>
        <dbReference type="EMBL" id="OON39336.1"/>
    </source>
</evidence>